<keyword evidence="9" id="KW-0675">Receptor</keyword>
<dbReference type="CTD" id="344838"/>
<dbReference type="GO" id="GO:0046872">
    <property type="term" value="F:metal ion binding"/>
    <property type="evidence" value="ECO:0007669"/>
    <property type="project" value="UniProtKB-KW"/>
</dbReference>
<keyword evidence="4 7" id="KW-1133">Transmembrane helix</keyword>
<comment type="similarity">
    <text evidence="2">Belongs to the ADIPOR family.</text>
</comment>
<dbReference type="GO" id="GO:0038023">
    <property type="term" value="F:signaling receptor activity"/>
    <property type="evidence" value="ECO:0007669"/>
    <property type="project" value="TreeGrafter"/>
</dbReference>
<feature type="binding site" evidence="6">
    <location>
        <position position="149"/>
    </location>
    <ligand>
        <name>Zn(2+)</name>
        <dbReference type="ChEBI" id="CHEBI:29105"/>
    </ligand>
</feature>
<accession>A0A8U0UGF2</accession>
<evidence type="ECO:0000313" key="9">
    <source>
        <dbReference type="RefSeq" id="XP_038851763.1"/>
    </source>
</evidence>
<feature type="transmembrane region" description="Helical" evidence="7">
    <location>
        <begin position="132"/>
        <end position="151"/>
    </location>
</feature>
<proteinExistence type="inferred from homology"/>
<dbReference type="InterPro" id="IPR004254">
    <property type="entry name" value="AdipoR/HlyIII-related"/>
</dbReference>
<feature type="transmembrane region" description="Helical" evidence="7">
    <location>
        <begin position="385"/>
        <end position="404"/>
    </location>
</feature>
<evidence type="ECO:0000256" key="7">
    <source>
        <dbReference type="SAM" id="Phobius"/>
    </source>
</evidence>
<evidence type="ECO:0000313" key="8">
    <source>
        <dbReference type="Proteomes" id="UP000808372"/>
    </source>
</evidence>
<evidence type="ECO:0000256" key="2">
    <source>
        <dbReference type="ARBA" id="ARBA00007018"/>
    </source>
</evidence>
<protein>
    <submittedName>
        <fullName evidence="9">Membrane progestin receptor epsilon</fullName>
    </submittedName>
</protein>
<dbReference type="KEGG" id="snh:120049559"/>
<feature type="transmembrane region" description="Helical" evidence="7">
    <location>
        <begin position="95"/>
        <end position="112"/>
    </location>
</feature>
<reference evidence="9" key="1">
    <citation type="submission" date="2025-08" db="UniProtKB">
        <authorList>
            <consortium name="RefSeq"/>
        </authorList>
    </citation>
    <scope>IDENTIFICATION</scope>
    <source>
        <tissue evidence="9">White muscle</tissue>
    </source>
</reference>
<dbReference type="GO" id="GO:0016020">
    <property type="term" value="C:membrane"/>
    <property type="evidence" value="ECO:0007669"/>
    <property type="project" value="UniProtKB-SubCell"/>
</dbReference>
<dbReference type="GeneID" id="120049559"/>
<keyword evidence="6" id="KW-0862">Zinc</keyword>
<feature type="transmembrane region" description="Helical" evidence="7">
    <location>
        <begin position="163"/>
        <end position="184"/>
    </location>
</feature>
<keyword evidence="6" id="KW-0479">Metal-binding</keyword>
<dbReference type="Pfam" id="PF03006">
    <property type="entry name" value="HlyIII"/>
    <property type="match status" value="1"/>
</dbReference>
<feature type="binding site" evidence="6">
    <location>
        <position position="339"/>
    </location>
    <ligand>
        <name>Zn(2+)</name>
        <dbReference type="ChEBI" id="CHEBI:29105"/>
    </ligand>
</feature>
<evidence type="ECO:0000256" key="5">
    <source>
        <dbReference type="ARBA" id="ARBA00023136"/>
    </source>
</evidence>
<organism evidence="8 9">
    <name type="scientific">Salvelinus namaycush</name>
    <name type="common">Lake trout</name>
    <name type="synonym">Salmo namaycush</name>
    <dbReference type="NCBI Taxonomy" id="8040"/>
    <lineage>
        <taxon>Eukaryota</taxon>
        <taxon>Metazoa</taxon>
        <taxon>Chordata</taxon>
        <taxon>Craniata</taxon>
        <taxon>Vertebrata</taxon>
        <taxon>Euteleostomi</taxon>
        <taxon>Actinopterygii</taxon>
        <taxon>Neopterygii</taxon>
        <taxon>Teleostei</taxon>
        <taxon>Protacanthopterygii</taxon>
        <taxon>Salmoniformes</taxon>
        <taxon>Salmonidae</taxon>
        <taxon>Salmoninae</taxon>
        <taxon>Salvelinus</taxon>
    </lineage>
</organism>
<keyword evidence="3 7" id="KW-0812">Transmembrane</keyword>
<keyword evidence="8" id="KW-1185">Reference proteome</keyword>
<dbReference type="PANTHER" id="PTHR20855">
    <property type="entry name" value="ADIPOR/PROGESTIN RECEPTOR-RELATED"/>
    <property type="match status" value="1"/>
</dbReference>
<keyword evidence="5 7" id="KW-0472">Membrane</keyword>
<sequence length="430" mass="48818">MAMTTKEQVLLRTEQVERVQPLNRDLLEPTNHQTVRPSPHPIMFLNCGQLLPPLLRHADVPARITESFILSGYRFPNYSLAQCLLSAFRPTNETGNFWTHFLPVFIFAFYFLEPFGLEGAPPTGDPFFYPLWNYFTGVLCLLMASSMAHLLNSMSLVIREVCFFVDYGTISAYTVGSSLAYYYYIHPRAGILELGIGRHNNTHQDTSSSSSSSLSSAMPEFSVFFETLYIPSSCLVAIICVLACCNTRQRWRTYRYIIRTLVFLLPFLVASTPIFYRLLHSSPYLPTSSSFSSSASMAQFFCRHCFWLVVSALFNISKIPERLSPGRFDIWGHSHQWFHVCTFLSILDELHMINGEVRAILLHPVLVVPPATPPHLPGPTLASTYGVMLVLQASIASIIAWFSWCANSIYKPQGDQLEKEFLTKRHLKCH</sequence>
<comment type="subcellular location">
    <subcellularLocation>
        <location evidence="1">Membrane</location>
        <topology evidence="1">Multi-pass membrane protein</topology>
    </subcellularLocation>
</comment>
<evidence type="ECO:0000256" key="3">
    <source>
        <dbReference type="ARBA" id="ARBA00022692"/>
    </source>
</evidence>
<name>A0A8U0UGF2_SALNM</name>
<evidence type="ECO:0000256" key="6">
    <source>
        <dbReference type="PIRSR" id="PIRSR604254-1"/>
    </source>
</evidence>
<dbReference type="PANTHER" id="PTHR20855:SF143">
    <property type="entry name" value="MEMBRANE PROGESTIN RECEPTOR EPSILON"/>
    <property type="match status" value="1"/>
</dbReference>
<feature type="binding site" evidence="6">
    <location>
        <position position="335"/>
    </location>
    <ligand>
        <name>Zn(2+)</name>
        <dbReference type="ChEBI" id="CHEBI:29105"/>
    </ligand>
</feature>
<evidence type="ECO:0000256" key="1">
    <source>
        <dbReference type="ARBA" id="ARBA00004141"/>
    </source>
</evidence>
<feature type="transmembrane region" description="Helical" evidence="7">
    <location>
        <begin position="221"/>
        <end position="244"/>
    </location>
</feature>
<dbReference type="RefSeq" id="XP_038851763.1">
    <property type="nucleotide sequence ID" value="XM_038995835.1"/>
</dbReference>
<evidence type="ECO:0000256" key="4">
    <source>
        <dbReference type="ARBA" id="ARBA00022989"/>
    </source>
</evidence>
<gene>
    <name evidence="9" type="primary">paqr9</name>
</gene>
<dbReference type="Proteomes" id="UP000808372">
    <property type="component" value="Chromosome 6"/>
</dbReference>
<dbReference type="AlphaFoldDB" id="A0A8U0UGF2"/>
<feature type="transmembrane region" description="Helical" evidence="7">
    <location>
        <begin position="256"/>
        <end position="276"/>
    </location>
</feature>